<evidence type="ECO:0000256" key="2">
    <source>
        <dbReference type="ARBA" id="ARBA00044777"/>
    </source>
</evidence>
<keyword evidence="5" id="KW-1185">Reference proteome</keyword>
<dbReference type="NCBIfam" id="NF000994">
    <property type="entry name" value="PRK00104.1-3"/>
    <property type="match status" value="1"/>
</dbReference>
<dbReference type="KEGG" id="cia:BEN51_04180"/>
<proteinExistence type="inferred from homology"/>
<dbReference type="GO" id="GO:0006260">
    <property type="term" value="P:DNA replication"/>
    <property type="evidence" value="ECO:0007669"/>
    <property type="project" value="UniProtKB-UniRule"/>
</dbReference>
<dbReference type="RefSeq" id="WP_119864838.1">
    <property type="nucleotide sequence ID" value="NZ_CP016786.1"/>
</dbReference>
<dbReference type="GO" id="GO:0005737">
    <property type="term" value="C:cytoplasm"/>
    <property type="evidence" value="ECO:0007669"/>
    <property type="project" value="UniProtKB-SubCell"/>
</dbReference>
<reference evidence="4 5" key="1">
    <citation type="submission" date="2016-08" db="EMBL/GenBank/DDBJ databases">
        <title>Complete Genome Sequence Of The Indigo Reducing Clostridium isatidis DSM15098.</title>
        <authorList>
            <person name="Little G.T."/>
            <person name="Minton N.P."/>
        </authorList>
    </citation>
    <scope>NUCLEOTIDE SEQUENCE [LARGE SCALE GENOMIC DNA]</scope>
    <source>
        <strain evidence="4 5">DSM 15098</strain>
    </source>
</reference>
<organism evidence="4 5">
    <name type="scientific">Clostridium isatidis</name>
    <dbReference type="NCBI Taxonomy" id="182773"/>
    <lineage>
        <taxon>Bacteria</taxon>
        <taxon>Bacillati</taxon>
        <taxon>Bacillota</taxon>
        <taxon>Clostridia</taxon>
        <taxon>Eubacteriales</taxon>
        <taxon>Clostridiaceae</taxon>
        <taxon>Clostridium</taxon>
    </lineage>
</organism>
<dbReference type="InterPro" id="IPR003768">
    <property type="entry name" value="ScpA"/>
</dbReference>
<evidence type="ECO:0000256" key="1">
    <source>
        <dbReference type="ARBA" id="ARBA00022829"/>
    </source>
</evidence>
<dbReference type="InterPro" id="IPR023093">
    <property type="entry name" value="ScpA-like_C"/>
</dbReference>
<comment type="function">
    <text evidence="3">Participates in chromosomal partition during cell division. May act via the formation of a condensin-like complex containing Smc and ScpB that pull DNA away from mid-cell into both cell halves.</text>
</comment>
<protein>
    <recommendedName>
        <fullName evidence="2 3">Segregation and condensation protein A</fullName>
    </recommendedName>
</protein>
<comment type="similarity">
    <text evidence="3">Belongs to the ScpA family.</text>
</comment>
<dbReference type="Pfam" id="PF02616">
    <property type="entry name" value="SMC_ScpA"/>
    <property type="match status" value="1"/>
</dbReference>
<keyword evidence="1 3" id="KW-0159">Chromosome partition</keyword>
<dbReference type="Gene3D" id="1.10.10.580">
    <property type="entry name" value="Structural maintenance of chromosome 1. Chain E"/>
    <property type="match status" value="1"/>
</dbReference>
<dbReference type="GO" id="GO:0007059">
    <property type="term" value="P:chromosome segregation"/>
    <property type="evidence" value="ECO:0007669"/>
    <property type="project" value="UniProtKB-UniRule"/>
</dbReference>
<evidence type="ECO:0000256" key="3">
    <source>
        <dbReference type="HAMAP-Rule" id="MF_01805"/>
    </source>
</evidence>
<dbReference type="PANTHER" id="PTHR33969">
    <property type="entry name" value="SEGREGATION AND CONDENSATION PROTEIN A"/>
    <property type="match status" value="1"/>
</dbReference>
<evidence type="ECO:0000313" key="5">
    <source>
        <dbReference type="Proteomes" id="UP000264883"/>
    </source>
</evidence>
<dbReference type="GO" id="GO:0051301">
    <property type="term" value="P:cell division"/>
    <property type="evidence" value="ECO:0007669"/>
    <property type="project" value="UniProtKB-KW"/>
</dbReference>
<sequence>MEMPKIKIANFEGPFDLLLHLIKKHEMDIYNIEINKITNQYIQYLDDMKTMDLEITSEFIVVAATLIEIKSKKLLPVFKEEEKVEEDLEKNLVEKLIEYKKFKNAALFLKEKYINTGEVYTKKPEIIKEIKFEKKEEDIFKNLTLFDLYNIYNKLLENFLNKQNNNNSIEEIEERIYLDKFKIEDKMEDLISRVSYEKIVRFKNIIELSSCKIETVVTFLALLELIKMRRVKAYQDINFGDILIEGRREVE</sequence>
<dbReference type="Gene3D" id="6.10.250.2410">
    <property type="match status" value="1"/>
</dbReference>
<dbReference type="HAMAP" id="MF_01805">
    <property type="entry name" value="ScpA"/>
    <property type="match status" value="1"/>
</dbReference>
<comment type="subunit">
    <text evidence="3">Component of a cohesin-like complex composed of ScpA, ScpB and the Smc homodimer, in which ScpA and ScpB bind to the head domain of Smc. The presence of the three proteins is required for the association of the complex with DNA.</text>
</comment>
<gene>
    <name evidence="3" type="primary">scpA</name>
    <name evidence="4" type="ORF">BEN51_04180</name>
</gene>
<dbReference type="Proteomes" id="UP000264883">
    <property type="component" value="Chromosome"/>
</dbReference>
<dbReference type="OrthoDB" id="9811016at2"/>
<evidence type="ECO:0000313" key="4">
    <source>
        <dbReference type="EMBL" id="ASW42703.1"/>
    </source>
</evidence>
<keyword evidence="3" id="KW-0963">Cytoplasm</keyword>
<accession>A0A343JAZ5</accession>
<dbReference type="AlphaFoldDB" id="A0A343JAZ5"/>
<keyword evidence="3" id="KW-0131">Cell cycle</keyword>
<name>A0A343JAZ5_9CLOT</name>
<dbReference type="EMBL" id="CP016786">
    <property type="protein sequence ID" value="ASW42703.1"/>
    <property type="molecule type" value="Genomic_DNA"/>
</dbReference>
<comment type="subcellular location">
    <subcellularLocation>
        <location evidence="3">Cytoplasm</location>
    </subcellularLocation>
    <text evidence="3">Associated with two foci at the outer edges of the nucleoid region in young cells, and at four foci within both cell halves in older cells.</text>
</comment>
<dbReference type="PANTHER" id="PTHR33969:SF2">
    <property type="entry name" value="SEGREGATION AND CONDENSATION PROTEIN A"/>
    <property type="match status" value="1"/>
</dbReference>
<keyword evidence="3" id="KW-0132">Cell division</keyword>